<reference evidence="4" key="1">
    <citation type="submission" date="2021-01" db="EMBL/GenBank/DDBJ databases">
        <title>Fulvivirga kasyanovii gen. nov., sp nov., a novel member of the phylum Bacteroidetes isolated from seawater in a mussel farm.</title>
        <authorList>
            <person name="Zhao L.-H."/>
            <person name="Wang Z.-J."/>
        </authorList>
    </citation>
    <scope>NUCLEOTIDE SEQUENCE</scope>
    <source>
        <strain evidence="4">2943</strain>
    </source>
</reference>
<sequence>MTLLRTTHPTFSNLFNEFLLPDVAPQTKRTSQVKHSLPKVNIRELENGFTVELAAPGYKKEDFKIELDNNLLTISAAVKENPEETHKYTSKEFSYQSFTRSFTLPKSIEGEKIKASYENGILNVEIPKKEIVKATKTITIA</sequence>
<dbReference type="Proteomes" id="UP000659388">
    <property type="component" value="Unassembled WGS sequence"/>
</dbReference>
<evidence type="ECO:0000256" key="2">
    <source>
        <dbReference type="RuleBase" id="RU003616"/>
    </source>
</evidence>
<comment type="caution">
    <text evidence="4">The sequence shown here is derived from an EMBL/GenBank/DDBJ whole genome shotgun (WGS) entry which is preliminary data.</text>
</comment>
<feature type="domain" description="SHSP" evidence="3">
    <location>
        <begin position="31"/>
        <end position="141"/>
    </location>
</feature>
<dbReference type="Pfam" id="PF00011">
    <property type="entry name" value="HSP20"/>
    <property type="match status" value="1"/>
</dbReference>
<dbReference type="EMBL" id="JAESIY010000008">
    <property type="protein sequence ID" value="MBL3657658.1"/>
    <property type="molecule type" value="Genomic_DNA"/>
</dbReference>
<protein>
    <submittedName>
        <fullName evidence="4">Hsp20/alpha crystallin family protein</fullName>
    </submittedName>
</protein>
<dbReference type="RefSeq" id="WP_202245438.1">
    <property type="nucleotide sequence ID" value="NZ_JAESIY010000008.1"/>
</dbReference>
<dbReference type="PANTHER" id="PTHR11527">
    <property type="entry name" value="HEAT-SHOCK PROTEIN 20 FAMILY MEMBER"/>
    <property type="match status" value="1"/>
</dbReference>
<evidence type="ECO:0000259" key="3">
    <source>
        <dbReference type="PROSITE" id="PS01031"/>
    </source>
</evidence>
<evidence type="ECO:0000256" key="1">
    <source>
        <dbReference type="PROSITE-ProRule" id="PRU00285"/>
    </source>
</evidence>
<comment type="similarity">
    <text evidence="1 2">Belongs to the small heat shock protein (HSP20) family.</text>
</comment>
<dbReference type="CDD" id="cd06464">
    <property type="entry name" value="ACD_sHsps-like"/>
    <property type="match status" value="1"/>
</dbReference>
<dbReference type="PROSITE" id="PS01031">
    <property type="entry name" value="SHSP"/>
    <property type="match status" value="1"/>
</dbReference>
<dbReference type="AlphaFoldDB" id="A0A937FBS2"/>
<organism evidence="4 5">
    <name type="scientific">Fulvivirga sediminis</name>
    <dbReference type="NCBI Taxonomy" id="2803949"/>
    <lineage>
        <taxon>Bacteria</taxon>
        <taxon>Pseudomonadati</taxon>
        <taxon>Bacteroidota</taxon>
        <taxon>Cytophagia</taxon>
        <taxon>Cytophagales</taxon>
        <taxon>Fulvivirgaceae</taxon>
        <taxon>Fulvivirga</taxon>
    </lineage>
</organism>
<dbReference type="InterPro" id="IPR008978">
    <property type="entry name" value="HSP20-like_chaperone"/>
</dbReference>
<dbReference type="InterPro" id="IPR031107">
    <property type="entry name" value="Small_HSP"/>
</dbReference>
<dbReference type="SUPFAM" id="SSF49764">
    <property type="entry name" value="HSP20-like chaperones"/>
    <property type="match status" value="1"/>
</dbReference>
<evidence type="ECO:0000313" key="5">
    <source>
        <dbReference type="Proteomes" id="UP000659388"/>
    </source>
</evidence>
<accession>A0A937FBS2</accession>
<evidence type="ECO:0000313" key="4">
    <source>
        <dbReference type="EMBL" id="MBL3657658.1"/>
    </source>
</evidence>
<proteinExistence type="inferred from homology"/>
<dbReference type="Gene3D" id="2.60.40.790">
    <property type="match status" value="1"/>
</dbReference>
<dbReference type="InterPro" id="IPR002068">
    <property type="entry name" value="A-crystallin/Hsp20_dom"/>
</dbReference>
<gene>
    <name evidence="4" type="ORF">JL102_16025</name>
</gene>
<keyword evidence="5" id="KW-1185">Reference proteome</keyword>
<name>A0A937FBS2_9BACT</name>